<keyword evidence="3" id="KW-0788">Thiol protease</keyword>
<dbReference type="InterPro" id="IPR023365">
    <property type="entry name" value="Sortase_dom-sf"/>
</dbReference>
<dbReference type="Pfam" id="PF04203">
    <property type="entry name" value="Sortase"/>
    <property type="match status" value="1"/>
</dbReference>
<sequence length="235" mass="26296">MGVNMNLKSWLKRAGWLLLVLVSLALIFNQQIKYYLVGSYRPTITKTAIAQNQQKKVDQKEFDFSQTKDLDFQAVAKARANQQAVNIIGEISIPAIKMTIPIATGVSNTTLALAAGTMRPDQQMGQGNYALAGHNMAHGSKILFSPLYYHAKVGQKVYLTDMKNVYTYRIYERKFILATRVDVVNDTPEKILTLITCDATGANRLMVRAKYEGKVAFDQAPKHVQQALSSKYTNK</sequence>
<comment type="caution">
    <text evidence="5">The sequence shown here is derived from an EMBL/GenBank/DDBJ whole genome shotgun (WGS) entry which is preliminary data.</text>
</comment>
<protein>
    <submittedName>
        <fullName evidence="5">Sortase</fullName>
    </submittedName>
</protein>
<dbReference type="Gene3D" id="2.40.260.10">
    <property type="entry name" value="Sortase"/>
    <property type="match status" value="1"/>
</dbReference>
<gene>
    <name evidence="5" type="ORF">FC43_GL000241</name>
</gene>
<organism evidence="5 6">
    <name type="scientific">Limosilactobacillus ingluviei DSM 15946</name>
    <dbReference type="NCBI Taxonomy" id="1423760"/>
    <lineage>
        <taxon>Bacteria</taxon>
        <taxon>Bacillati</taxon>
        <taxon>Bacillota</taxon>
        <taxon>Bacilli</taxon>
        <taxon>Lactobacillales</taxon>
        <taxon>Lactobacillaceae</taxon>
        <taxon>Limosilactobacillus</taxon>
    </lineage>
</organism>
<dbReference type="Proteomes" id="UP000050816">
    <property type="component" value="Unassembled WGS sequence"/>
</dbReference>
<dbReference type="AlphaFoldDB" id="A0A0R1UBU6"/>
<reference evidence="5 6" key="1">
    <citation type="journal article" date="2015" name="Genome Announc.">
        <title>Expanding the biotechnology potential of lactobacilli through comparative genomics of 213 strains and associated genera.</title>
        <authorList>
            <person name="Sun Z."/>
            <person name="Harris H.M."/>
            <person name="McCann A."/>
            <person name="Guo C."/>
            <person name="Argimon S."/>
            <person name="Zhang W."/>
            <person name="Yang X."/>
            <person name="Jeffery I.B."/>
            <person name="Cooney J.C."/>
            <person name="Kagawa T.F."/>
            <person name="Liu W."/>
            <person name="Song Y."/>
            <person name="Salvetti E."/>
            <person name="Wrobel A."/>
            <person name="Rasinkangas P."/>
            <person name="Parkhill J."/>
            <person name="Rea M.C."/>
            <person name="O'Sullivan O."/>
            <person name="Ritari J."/>
            <person name="Douillard F.P."/>
            <person name="Paul Ross R."/>
            <person name="Yang R."/>
            <person name="Briner A.E."/>
            <person name="Felis G.E."/>
            <person name="de Vos W.M."/>
            <person name="Barrangou R."/>
            <person name="Klaenhammer T.R."/>
            <person name="Caufield P.W."/>
            <person name="Cui Y."/>
            <person name="Zhang H."/>
            <person name="O'Toole P.W."/>
        </authorList>
    </citation>
    <scope>NUCLEOTIDE SEQUENCE [LARGE SCALE GENOMIC DNA]</scope>
    <source>
        <strain evidence="5 6">DSM 15946</strain>
    </source>
</reference>
<proteinExistence type="predicted"/>
<dbReference type="GO" id="GO:0006508">
    <property type="term" value="P:proteolysis"/>
    <property type="evidence" value="ECO:0007669"/>
    <property type="project" value="UniProtKB-KW"/>
</dbReference>
<dbReference type="InterPro" id="IPR042007">
    <property type="entry name" value="Sortase_A"/>
</dbReference>
<name>A0A0R1UBU6_9LACO</name>
<evidence type="ECO:0000313" key="5">
    <source>
        <dbReference type="EMBL" id="KRL88309.1"/>
    </source>
</evidence>
<dbReference type="GO" id="GO:0008234">
    <property type="term" value="F:cysteine-type peptidase activity"/>
    <property type="evidence" value="ECO:0007669"/>
    <property type="project" value="UniProtKB-KW"/>
</dbReference>
<dbReference type="SUPFAM" id="SSF63817">
    <property type="entry name" value="Sortase"/>
    <property type="match status" value="1"/>
</dbReference>
<feature type="active site" description="Proton donor/acceptor" evidence="4">
    <location>
        <position position="134"/>
    </location>
</feature>
<accession>A0A0R1UBU6</accession>
<dbReference type="NCBIfam" id="TIGR01076">
    <property type="entry name" value="sortase_fam"/>
    <property type="match status" value="1"/>
</dbReference>
<dbReference type="InterPro" id="IPR005754">
    <property type="entry name" value="Sortase"/>
</dbReference>
<evidence type="ECO:0000313" key="6">
    <source>
        <dbReference type="Proteomes" id="UP000050816"/>
    </source>
</evidence>
<dbReference type="CDD" id="cd06165">
    <property type="entry name" value="Sortase_A"/>
    <property type="match status" value="1"/>
</dbReference>
<keyword evidence="2" id="KW-0378">Hydrolase</keyword>
<dbReference type="PATRIC" id="fig|1423760.3.peg.259"/>
<evidence type="ECO:0000256" key="1">
    <source>
        <dbReference type="ARBA" id="ARBA00022670"/>
    </source>
</evidence>
<evidence type="ECO:0000256" key="4">
    <source>
        <dbReference type="PIRSR" id="PIRSR605754-1"/>
    </source>
</evidence>
<dbReference type="EMBL" id="AZFK01000077">
    <property type="protein sequence ID" value="KRL88309.1"/>
    <property type="molecule type" value="Genomic_DNA"/>
</dbReference>
<feature type="active site" description="Acyl-thioester intermediate" evidence="4">
    <location>
        <position position="197"/>
    </location>
</feature>
<evidence type="ECO:0000256" key="3">
    <source>
        <dbReference type="ARBA" id="ARBA00022807"/>
    </source>
</evidence>
<keyword evidence="1" id="KW-0645">Protease</keyword>
<evidence type="ECO:0000256" key="2">
    <source>
        <dbReference type="ARBA" id="ARBA00022801"/>
    </source>
</evidence>